<protein>
    <recommendedName>
        <fullName evidence="4">Major capsid protein N-terminal domain-containing protein</fullName>
    </recommendedName>
</protein>
<evidence type="ECO:0000259" key="1">
    <source>
        <dbReference type="Pfam" id="PF04451"/>
    </source>
</evidence>
<dbReference type="InterPro" id="IPR031654">
    <property type="entry name" value="Capsid_N"/>
</dbReference>
<evidence type="ECO:0000313" key="3">
    <source>
        <dbReference type="EMBL" id="QHT79910.1"/>
    </source>
</evidence>
<dbReference type="EMBL" id="MN739956">
    <property type="protein sequence ID" value="QHT79910.1"/>
    <property type="molecule type" value="Genomic_DNA"/>
</dbReference>
<name>A0A6C0HHS9_9ZZZZ</name>
<dbReference type="AlphaFoldDB" id="A0A6C0HHS9"/>
<dbReference type="Pfam" id="PF16903">
    <property type="entry name" value="Capsid_N"/>
    <property type="match status" value="1"/>
</dbReference>
<dbReference type="Gene3D" id="2.70.9.20">
    <property type="entry name" value="Major capsid protein Vp54"/>
    <property type="match status" value="1"/>
</dbReference>
<dbReference type="InterPro" id="IPR038519">
    <property type="entry name" value="MCP_C_sf"/>
</dbReference>
<evidence type="ECO:0000259" key="2">
    <source>
        <dbReference type="Pfam" id="PF16903"/>
    </source>
</evidence>
<dbReference type="GO" id="GO:0005198">
    <property type="term" value="F:structural molecule activity"/>
    <property type="evidence" value="ECO:0007669"/>
    <property type="project" value="InterPro"/>
</dbReference>
<feature type="domain" description="Major capsid protein C-terminal" evidence="1">
    <location>
        <begin position="312"/>
        <end position="510"/>
    </location>
</feature>
<organism evidence="3">
    <name type="scientific">viral metagenome</name>
    <dbReference type="NCBI Taxonomy" id="1070528"/>
    <lineage>
        <taxon>unclassified sequences</taxon>
        <taxon>metagenomes</taxon>
        <taxon>organismal metagenomes</taxon>
    </lineage>
</organism>
<reference evidence="3" key="1">
    <citation type="journal article" date="2020" name="Nature">
        <title>Giant virus diversity and host interactions through global metagenomics.</title>
        <authorList>
            <person name="Schulz F."/>
            <person name="Roux S."/>
            <person name="Paez-Espino D."/>
            <person name="Jungbluth S."/>
            <person name="Walsh D.A."/>
            <person name="Denef V.J."/>
            <person name="McMahon K.D."/>
            <person name="Konstantinidis K.T."/>
            <person name="Eloe-Fadrosh E.A."/>
            <person name="Kyrpides N.C."/>
            <person name="Woyke T."/>
        </authorList>
    </citation>
    <scope>NUCLEOTIDE SEQUENCE</scope>
    <source>
        <strain evidence="3">GVMAG-M-3300023184-105</strain>
    </source>
</reference>
<dbReference type="InterPro" id="IPR016112">
    <property type="entry name" value="VP_dsDNA_II"/>
</dbReference>
<dbReference type="SUPFAM" id="SSF49749">
    <property type="entry name" value="Group II dsDNA viruses VP"/>
    <property type="match status" value="2"/>
</dbReference>
<proteinExistence type="predicted"/>
<feature type="domain" description="Major capsid protein N-terminal" evidence="2">
    <location>
        <begin position="25"/>
        <end position="255"/>
    </location>
</feature>
<evidence type="ECO:0008006" key="4">
    <source>
        <dbReference type="Google" id="ProtNLM"/>
    </source>
</evidence>
<accession>A0A6C0HHS9</accession>
<dbReference type="Gene3D" id="2.70.9.10">
    <property type="entry name" value="Adenovirus Type 2 Hexon, domain 4"/>
    <property type="match status" value="1"/>
</dbReference>
<dbReference type="Pfam" id="PF04451">
    <property type="entry name" value="Capsid_NCLDV"/>
    <property type="match status" value="1"/>
</dbReference>
<sequence length="574" mass="66006">MAGGLFNIVSVGNANVILTGNPTKTFFRCVYSKYTNFGLQKFRIDYEGLRELRLTDSSTFTFKIPRYAELLMDTYLVVSLPDIWSPIYPPVRPISPGDVSGNAVNNNGQWAPYDFKWIDNLGSLMIEEVTITCGNLTLQKYSGEYLAALVDRDFNYEKKKLYDTMTGNVPELNDPAGCLGRENIYPSAFYTTNSAGAEPSIRGRTLYIPINTWFTLDSRCAFPLVSLQYNELIISVSMRPIQELFCVRDVFDATNNFPYIQPDFTRQEFQMYRFLQTPPSVNIAQSDYGNKNSTWKSDVHLISTYCFLSKEERELFAAQEQVYLIKDVYEYRFNNITGSKKVKLLNSNGMISNWMWFFRRNDAYLRNQWSNYTNWPYKGLPKNIDIAPQISSYKSWNGQYYGPAKNPPLYNSTMHGANTGYFISGDYSSENHKDILETMGVVLNGEYRENILTRGVYDYIEKYTRTQGFAKEGLYCYNFCLNTSPFEYQPSGAINMSKFKTIELEITTYTPSLAPLDLSNNIQYGFICDASGNILGVRKTNWKLFDYTYDMVLFEERYNVLSVIGGNCGMLYAR</sequence>
<dbReference type="InterPro" id="IPR007542">
    <property type="entry name" value="MCP_C"/>
</dbReference>